<dbReference type="Proteomes" id="UP000199103">
    <property type="component" value="Chromosome I"/>
</dbReference>
<evidence type="ECO:0008006" key="4">
    <source>
        <dbReference type="Google" id="ProtNLM"/>
    </source>
</evidence>
<dbReference type="EMBL" id="LT629772">
    <property type="protein sequence ID" value="SDS62527.1"/>
    <property type="molecule type" value="Genomic_DNA"/>
</dbReference>
<sequence>MRVVYRVFAMIICAAVAFQAAVIVWGFAGLGVWVEGGGVLDKAAMESEGPPPFPEVMGLMLHGQNGMMVIPIIALLFLIVSFFARAPHGRTLALVVVGLTALQIFLGLSLHSAPIAGLFHGINALLLFSTALLAFLMARTGLGPRHRGDEASTQDHRVGVEV</sequence>
<accession>A0A1H1TQP2</accession>
<keyword evidence="1" id="KW-1133">Transmembrane helix</keyword>
<dbReference type="AlphaFoldDB" id="A0A1H1TQP2"/>
<feature type="transmembrane region" description="Helical" evidence="1">
    <location>
        <begin position="7"/>
        <end position="28"/>
    </location>
</feature>
<keyword evidence="3" id="KW-1185">Reference proteome</keyword>
<protein>
    <recommendedName>
        <fullName evidence="4">Cytochrome c oxidase assembly protein subunit 15</fullName>
    </recommendedName>
</protein>
<feature type="transmembrane region" description="Helical" evidence="1">
    <location>
        <begin position="117"/>
        <end position="138"/>
    </location>
</feature>
<gene>
    <name evidence="2" type="ORF">SAMN04489812_2486</name>
</gene>
<feature type="transmembrane region" description="Helical" evidence="1">
    <location>
        <begin position="91"/>
        <end position="111"/>
    </location>
</feature>
<reference evidence="2 3" key="1">
    <citation type="submission" date="2016-10" db="EMBL/GenBank/DDBJ databases">
        <authorList>
            <person name="de Groot N.N."/>
        </authorList>
    </citation>
    <scope>NUCLEOTIDE SEQUENCE [LARGE SCALE GENOMIC DNA]</scope>
    <source>
        <strain evidence="2 3">DSM 21800</strain>
    </source>
</reference>
<keyword evidence="1" id="KW-0472">Membrane</keyword>
<evidence type="ECO:0000256" key="1">
    <source>
        <dbReference type="SAM" id="Phobius"/>
    </source>
</evidence>
<dbReference type="STRING" id="630515.SAMN04489812_2486"/>
<feature type="transmembrane region" description="Helical" evidence="1">
    <location>
        <begin position="66"/>
        <end position="84"/>
    </location>
</feature>
<evidence type="ECO:0000313" key="2">
    <source>
        <dbReference type="EMBL" id="SDS62527.1"/>
    </source>
</evidence>
<name>A0A1H1TQP2_9ACTN</name>
<organism evidence="2 3">
    <name type="scientific">Microlunatus soli</name>
    <dbReference type="NCBI Taxonomy" id="630515"/>
    <lineage>
        <taxon>Bacteria</taxon>
        <taxon>Bacillati</taxon>
        <taxon>Actinomycetota</taxon>
        <taxon>Actinomycetes</taxon>
        <taxon>Propionibacteriales</taxon>
        <taxon>Propionibacteriaceae</taxon>
        <taxon>Microlunatus</taxon>
    </lineage>
</organism>
<keyword evidence="1" id="KW-0812">Transmembrane</keyword>
<evidence type="ECO:0000313" key="3">
    <source>
        <dbReference type="Proteomes" id="UP000199103"/>
    </source>
</evidence>
<proteinExistence type="predicted"/>